<evidence type="ECO:0000313" key="1">
    <source>
        <dbReference type="EMBL" id="KAB8071566.1"/>
    </source>
</evidence>
<proteinExistence type="predicted"/>
<reference evidence="1 2" key="1">
    <citation type="submission" date="2019-04" db="EMBL/GenBank/DDBJ databases">
        <title>Friends and foes A comparative genomics study of 23 Aspergillus species from section Flavi.</title>
        <authorList>
            <consortium name="DOE Joint Genome Institute"/>
            <person name="Kjaerbolling I."/>
            <person name="Vesth T."/>
            <person name="Frisvad J.C."/>
            <person name="Nybo J.L."/>
            <person name="Theobald S."/>
            <person name="Kildgaard S."/>
            <person name="Isbrandt T."/>
            <person name="Kuo A."/>
            <person name="Sato A."/>
            <person name="Lyhne E.K."/>
            <person name="Kogle M.E."/>
            <person name="Wiebenga A."/>
            <person name="Kun R.S."/>
            <person name="Lubbers R.J."/>
            <person name="Makela M.R."/>
            <person name="Barry K."/>
            <person name="Chovatia M."/>
            <person name="Clum A."/>
            <person name="Daum C."/>
            <person name="Haridas S."/>
            <person name="He G."/>
            <person name="LaButti K."/>
            <person name="Lipzen A."/>
            <person name="Mondo S."/>
            <person name="Riley R."/>
            <person name="Salamov A."/>
            <person name="Simmons B.A."/>
            <person name="Magnuson J.K."/>
            <person name="Henrissat B."/>
            <person name="Mortensen U.H."/>
            <person name="Larsen T.O."/>
            <person name="Devries R.P."/>
            <person name="Grigoriev I.V."/>
            <person name="Machida M."/>
            <person name="Baker S.E."/>
            <person name="Andersen M.R."/>
        </authorList>
    </citation>
    <scope>NUCLEOTIDE SEQUENCE [LARGE SCALE GENOMIC DNA]</scope>
    <source>
        <strain evidence="1 2">CBS 151.66</strain>
    </source>
</reference>
<dbReference type="AlphaFoldDB" id="A0A5N5WSR4"/>
<accession>A0A5N5WSR4</accession>
<sequence length="65" mass="7500">MWDKGNISDMTKSFVLSEMRAIDSLEHTLDVLTRLFNMVWGMVENIEEILGENKKSKALCLLLKL</sequence>
<dbReference type="Proteomes" id="UP000326565">
    <property type="component" value="Unassembled WGS sequence"/>
</dbReference>
<dbReference type="EMBL" id="ML732269">
    <property type="protein sequence ID" value="KAB8071566.1"/>
    <property type="molecule type" value="Genomic_DNA"/>
</dbReference>
<evidence type="ECO:0000313" key="2">
    <source>
        <dbReference type="Proteomes" id="UP000326565"/>
    </source>
</evidence>
<keyword evidence="2" id="KW-1185">Reference proteome</keyword>
<name>A0A5N5WSR4_9EURO</name>
<gene>
    <name evidence="1" type="ORF">BDV29DRAFT_179016</name>
</gene>
<organism evidence="1 2">
    <name type="scientific">Aspergillus leporis</name>
    <dbReference type="NCBI Taxonomy" id="41062"/>
    <lineage>
        <taxon>Eukaryota</taxon>
        <taxon>Fungi</taxon>
        <taxon>Dikarya</taxon>
        <taxon>Ascomycota</taxon>
        <taxon>Pezizomycotina</taxon>
        <taxon>Eurotiomycetes</taxon>
        <taxon>Eurotiomycetidae</taxon>
        <taxon>Eurotiales</taxon>
        <taxon>Aspergillaceae</taxon>
        <taxon>Aspergillus</taxon>
        <taxon>Aspergillus subgen. Circumdati</taxon>
    </lineage>
</organism>
<protein>
    <submittedName>
        <fullName evidence="1">Uncharacterized protein</fullName>
    </submittedName>
</protein>